<dbReference type="PROSITE" id="PS51387">
    <property type="entry name" value="FAD_PCMH"/>
    <property type="match status" value="1"/>
</dbReference>
<gene>
    <name evidence="7" type="ORF">SCHCODRAFT_68024</name>
</gene>
<dbReference type="InterPro" id="IPR016167">
    <property type="entry name" value="FAD-bd_PCMH_sub1"/>
</dbReference>
<dbReference type="Pfam" id="PF08031">
    <property type="entry name" value="BBE"/>
    <property type="match status" value="1"/>
</dbReference>
<dbReference type="SUPFAM" id="SSF56176">
    <property type="entry name" value="FAD-binding/transporter-associated domain-like"/>
    <property type="match status" value="1"/>
</dbReference>
<evidence type="ECO:0000313" key="7">
    <source>
        <dbReference type="EMBL" id="EFI97306.1"/>
    </source>
</evidence>
<dbReference type="eggNOG" id="KOG1231">
    <property type="taxonomic scope" value="Eukaryota"/>
</dbReference>
<dbReference type="InterPro" id="IPR006094">
    <property type="entry name" value="Oxid_FAD_bind_N"/>
</dbReference>
<dbReference type="Gene3D" id="3.30.465.10">
    <property type="match status" value="1"/>
</dbReference>
<evidence type="ECO:0000256" key="3">
    <source>
        <dbReference type="ARBA" id="ARBA00022630"/>
    </source>
</evidence>
<dbReference type="Gene3D" id="3.30.43.10">
    <property type="entry name" value="Uridine Diphospho-n-acetylenolpyruvylglucosamine Reductase, domain 2"/>
    <property type="match status" value="1"/>
</dbReference>
<dbReference type="InterPro" id="IPR016169">
    <property type="entry name" value="FAD-bd_PCMH_sub2"/>
</dbReference>
<dbReference type="Proteomes" id="UP000007431">
    <property type="component" value="Unassembled WGS sequence"/>
</dbReference>
<evidence type="ECO:0000256" key="5">
    <source>
        <dbReference type="ARBA" id="ARBA00023002"/>
    </source>
</evidence>
<reference evidence="7 8" key="1">
    <citation type="journal article" date="2010" name="Nat. Biotechnol.">
        <title>Genome sequence of the model mushroom Schizophyllum commune.</title>
        <authorList>
            <person name="Ohm R.A."/>
            <person name="de Jong J.F."/>
            <person name="Lugones L.G."/>
            <person name="Aerts A."/>
            <person name="Kothe E."/>
            <person name="Stajich J.E."/>
            <person name="de Vries R.P."/>
            <person name="Record E."/>
            <person name="Levasseur A."/>
            <person name="Baker S.E."/>
            <person name="Bartholomew K.A."/>
            <person name="Coutinho P.M."/>
            <person name="Erdmann S."/>
            <person name="Fowler T.J."/>
            <person name="Gathman A.C."/>
            <person name="Lombard V."/>
            <person name="Henrissat B."/>
            <person name="Knabe N."/>
            <person name="Kuees U."/>
            <person name="Lilly W.W."/>
            <person name="Lindquist E."/>
            <person name="Lucas S."/>
            <person name="Magnuson J.K."/>
            <person name="Piumi F."/>
            <person name="Raudaskoski M."/>
            <person name="Salamov A."/>
            <person name="Schmutz J."/>
            <person name="Schwarze F.W.M.R."/>
            <person name="vanKuyk P.A."/>
            <person name="Horton J.S."/>
            <person name="Grigoriev I.V."/>
            <person name="Woesten H.A.B."/>
        </authorList>
    </citation>
    <scope>NUCLEOTIDE SEQUENCE [LARGE SCALE GENOMIC DNA]</scope>
    <source>
        <strain evidence="8">H4-8 / FGSC 9210</strain>
    </source>
</reference>
<dbReference type="STRING" id="578458.D8Q4W8"/>
<proteinExistence type="inferred from homology"/>
<dbReference type="InterPro" id="IPR012951">
    <property type="entry name" value="BBE"/>
</dbReference>
<comment type="cofactor">
    <cofactor evidence="1">
        <name>FAD</name>
        <dbReference type="ChEBI" id="CHEBI:57692"/>
    </cofactor>
</comment>
<sequence>MSLQAHLANFPAGFKGDIVTRDHPGYEEAIRRWSRSAERRAAVVAYIKDAEDAAIAIAYARAHELPIAIKGGGHSSAGASSVEDGLVIDCSRYLRYCRVDPVRKTARVGGGTLWEMVDKAAYEHGLATVGGTVNDTGIAGLTLGGGFGYLSGQHGLALDNMIEATVVLADGTILLASATKHADLFFGIRGGGSNFGVITEFVFRLHEQKPMVFSGFLSFRSSDIPRLVNAIEHYWQVQDPRACMFMTFSAKSGILCMLFYDGSEEEGRAHFKTLFDIGPSSDRAKATPYDEVNGILGKVFPPGRCDYQKSIACPIPTVPLANELIQRIDEFDASEGPSLLAVFYAWPQHAIAEHRHQDCAFRHNLYPELVFIAQYMDNTPDNKEVARARVRELHGIVSRSEIVSGMSLSERAGYGNHDAEAASSDLERRAQSSRDAFGDVYPRLQKIKKMYDPDMVFDRWRPIQPA</sequence>
<comment type="similarity">
    <text evidence="2">Belongs to the oxygen-dependent FAD-linked oxidoreductase family.</text>
</comment>
<dbReference type="VEuPathDB" id="FungiDB:SCHCODRAFT_02748659"/>
<dbReference type="InterPro" id="IPR036318">
    <property type="entry name" value="FAD-bd_PCMH-like_sf"/>
</dbReference>
<evidence type="ECO:0000256" key="1">
    <source>
        <dbReference type="ARBA" id="ARBA00001974"/>
    </source>
</evidence>
<dbReference type="EMBL" id="GL377306">
    <property type="protein sequence ID" value="EFI97306.1"/>
    <property type="molecule type" value="Genomic_DNA"/>
</dbReference>
<evidence type="ECO:0000259" key="6">
    <source>
        <dbReference type="PROSITE" id="PS51387"/>
    </source>
</evidence>
<keyword evidence="4" id="KW-0274">FAD</keyword>
<dbReference type="OMA" id="VLLYGNY"/>
<dbReference type="HOGENOM" id="CLU_018354_10_0_1"/>
<dbReference type="Gene3D" id="3.40.462.20">
    <property type="match status" value="1"/>
</dbReference>
<evidence type="ECO:0000256" key="2">
    <source>
        <dbReference type="ARBA" id="ARBA00005466"/>
    </source>
</evidence>
<protein>
    <recommendedName>
        <fullName evidence="6">FAD-binding PCMH-type domain-containing protein</fullName>
    </recommendedName>
</protein>
<dbReference type="GO" id="GO:0016491">
    <property type="term" value="F:oxidoreductase activity"/>
    <property type="evidence" value="ECO:0007669"/>
    <property type="project" value="UniProtKB-KW"/>
</dbReference>
<dbReference type="AlphaFoldDB" id="D8Q4W8"/>
<keyword evidence="3" id="KW-0285">Flavoprotein</keyword>
<evidence type="ECO:0000313" key="8">
    <source>
        <dbReference type="Proteomes" id="UP000007431"/>
    </source>
</evidence>
<keyword evidence="8" id="KW-1185">Reference proteome</keyword>
<dbReference type="PANTHER" id="PTHR42973:SF39">
    <property type="entry name" value="FAD-BINDING PCMH-TYPE DOMAIN-CONTAINING PROTEIN"/>
    <property type="match status" value="1"/>
</dbReference>
<name>D8Q4W8_SCHCM</name>
<keyword evidence="5" id="KW-0560">Oxidoreductase</keyword>
<evidence type="ECO:0000256" key="4">
    <source>
        <dbReference type="ARBA" id="ARBA00022827"/>
    </source>
</evidence>
<dbReference type="InterPro" id="IPR016166">
    <property type="entry name" value="FAD-bd_PCMH"/>
</dbReference>
<feature type="domain" description="FAD-binding PCMH-type" evidence="6">
    <location>
        <begin position="36"/>
        <end position="208"/>
    </location>
</feature>
<dbReference type="InterPro" id="IPR050416">
    <property type="entry name" value="FAD-linked_Oxidoreductase"/>
</dbReference>
<accession>D8Q4W8</accession>
<dbReference type="Pfam" id="PF01565">
    <property type="entry name" value="FAD_binding_4"/>
    <property type="match status" value="1"/>
</dbReference>
<organism evidence="8">
    <name type="scientific">Schizophyllum commune (strain H4-8 / FGSC 9210)</name>
    <name type="common">Split gill fungus</name>
    <dbReference type="NCBI Taxonomy" id="578458"/>
    <lineage>
        <taxon>Eukaryota</taxon>
        <taxon>Fungi</taxon>
        <taxon>Dikarya</taxon>
        <taxon>Basidiomycota</taxon>
        <taxon>Agaricomycotina</taxon>
        <taxon>Agaricomycetes</taxon>
        <taxon>Agaricomycetidae</taxon>
        <taxon>Agaricales</taxon>
        <taxon>Schizophyllaceae</taxon>
        <taxon>Schizophyllum</taxon>
    </lineage>
</organism>
<dbReference type="GO" id="GO:0071949">
    <property type="term" value="F:FAD binding"/>
    <property type="evidence" value="ECO:0007669"/>
    <property type="project" value="InterPro"/>
</dbReference>
<dbReference type="PANTHER" id="PTHR42973">
    <property type="entry name" value="BINDING OXIDOREDUCTASE, PUTATIVE (AFU_ORTHOLOGUE AFUA_1G17690)-RELATED"/>
    <property type="match status" value="1"/>
</dbReference>
<dbReference type="InParanoid" id="D8Q4W8"/>